<gene>
    <name evidence="2" type="ORF">Q4610_11255</name>
</gene>
<evidence type="ECO:0000256" key="1">
    <source>
        <dbReference type="HAMAP-Rule" id="MF_00775"/>
    </source>
</evidence>
<dbReference type="Proteomes" id="UP001176471">
    <property type="component" value="Unassembled WGS sequence"/>
</dbReference>
<dbReference type="Pfam" id="PF11578">
    <property type="entry name" value="DUF3237"/>
    <property type="match status" value="1"/>
</dbReference>
<dbReference type="PANTHER" id="PTHR37315">
    <property type="entry name" value="UPF0311 PROTEIN BLR7842"/>
    <property type="match status" value="1"/>
</dbReference>
<dbReference type="HAMAP" id="MF_00775">
    <property type="entry name" value="UPF0311"/>
    <property type="match status" value="1"/>
</dbReference>
<keyword evidence="3" id="KW-1185">Reference proteome</keyword>
<comment type="caution">
    <text evidence="2">The sequence shown here is derived from an EMBL/GenBank/DDBJ whole genome shotgun (WGS) entry which is preliminary data.</text>
</comment>
<organism evidence="2 3">
    <name type="scientific">Sphingobium cyanobacteriorum</name>
    <dbReference type="NCBI Taxonomy" id="3063954"/>
    <lineage>
        <taxon>Bacteria</taxon>
        <taxon>Pseudomonadati</taxon>
        <taxon>Pseudomonadota</taxon>
        <taxon>Alphaproteobacteria</taxon>
        <taxon>Sphingomonadales</taxon>
        <taxon>Sphingomonadaceae</taxon>
        <taxon>Sphingobium</taxon>
    </lineage>
</organism>
<sequence>MADQRDNILPSRRGVLLAAGALATGLIDMPGIAAQPPVDDAPLAAFVYEAIVTLGPAEEIGMTPHGQRVRIPITGGTFKGPRISGTIFPEGMDWQLVRADGFTELEAVYLMRETDGTVIQIRNKGIAGKGYAKTTATFEVPNGPHGWLNEAMFAGTVGPVPEMQTPAVRIRMYKLV</sequence>
<dbReference type="EMBL" id="JAUQOM010000004">
    <property type="protein sequence ID" value="MDO7835621.1"/>
    <property type="molecule type" value="Genomic_DNA"/>
</dbReference>
<comment type="similarity">
    <text evidence="1">Belongs to the UPF0311 family.</text>
</comment>
<name>A0ABT8ZMC6_9SPHN</name>
<reference evidence="2" key="1">
    <citation type="submission" date="2023-07" db="EMBL/GenBank/DDBJ databases">
        <title>Bacterial whole genome sequence for Sphingobium sp. HBC34.</title>
        <authorList>
            <person name="Le V."/>
            <person name="Ko S.-R."/>
            <person name="Ahn C.-Y."/>
            <person name="Oh H.-M."/>
        </authorList>
    </citation>
    <scope>NUCLEOTIDE SEQUENCE</scope>
    <source>
        <strain evidence="2">HBC34</strain>
    </source>
</reference>
<evidence type="ECO:0000313" key="2">
    <source>
        <dbReference type="EMBL" id="MDO7835621.1"/>
    </source>
</evidence>
<dbReference type="Gene3D" id="2.40.160.20">
    <property type="match status" value="1"/>
</dbReference>
<dbReference type="PANTHER" id="PTHR37315:SF1">
    <property type="entry name" value="UPF0311 PROTEIN BLR7842"/>
    <property type="match status" value="1"/>
</dbReference>
<protein>
    <recommendedName>
        <fullName evidence="1">UPF0311 protein Q4610_11255</fullName>
    </recommendedName>
</protein>
<dbReference type="InterPro" id="IPR020915">
    <property type="entry name" value="UPF0311"/>
</dbReference>
<evidence type="ECO:0000313" key="3">
    <source>
        <dbReference type="Proteomes" id="UP001176471"/>
    </source>
</evidence>
<accession>A0ABT8ZMC6</accession>
<dbReference type="RefSeq" id="WP_304536043.1">
    <property type="nucleotide sequence ID" value="NZ_JAUQOM010000004.1"/>
</dbReference>
<proteinExistence type="inferred from homology"/>